<feature type="domain" description="Heterokaryon incompatibility" evidence="1">
    <location>
        <begin position="21"/>
        <end position="104"/>
    </location>
</feature>
<accession>A0ABQ0GL59</accession>
<comment type="caution">
    <text evidence="2">The sequence shown here is derived from an EMBL/GenBank/DDBJ whole genome shotgun (WGS) entry which is preliminary data.</text>
</comment>
<dbReference type="PANTHER" id="PTHR10622">
    <property type="entry name" value="HET DOMAIN-CONTAINING PROTEIN"/>
    <property type="match status" value="1"/>
</dbReference>
<sequence length="211" mass="24890">MRLLNAETREFREFFGHPPSYAILSHTWGEDEVSFADMKDPSHTTKLGYRKIENCCQKAIQLGFAYVWVDTCCIDKSSSAELTEAINSMFSWYEKSGVCFIYMVDVPPENYSRDNYGAFANSRWFTRGWTLQELLAPYSRLFFDAEWNHINFDKPLQLTPSFRKQLRELENEIWVLERITKIREACLRKYTSFYEYTVAELYWGSSVSTCL</sequence>
<dbReference type="Proteomes" id="UP001628179">
    <property type="component" value="Unassembled WGS sequence"/>
</dbReference>
<organism evidence="2 3">
    <name type="scientific">Madurella fahalii</name>
    <dbReference type="NCBI Taxonomy" id="1157608"/>
    <lineage>
        <taxon>Eukaryota</taxon>
        <taxon>Fungi</taxon>
        <taxon>Dikarya</taxon>
        <taxon>Ascomycota</taxon>
        <taxon>Pezizomycotina</taxon>
        <taxon>Sordariomycetes</taxon>
        <taxon>Sordariomycetidae</taxon>
        <taxon>Sordariales</taxon>
        <taxon>Sordariales incertae sedis</taxon>
        <taxon>Madurella</taxon>
    </lineage>
</organism>
<proteinExistence type="predicted"/>
<dbReference type="Pfam" id="PF06985">
    <property type="entry name" value="HET"/>
    <property type="match status" value="1"/>
</dbReference>
<dbReference type="EMBL" id="BAAFSV010000005">
    <property type="protein sequence ID" value="GAB1318441.1"/>
    <property type="molecule type" value="Genomic_DNA"/>
</dbReference>
<dbReference type="PANTHER" id="PTHR10622:SF10">
    <property type="entry name" value="HET DOMAIN-CONTAINING PROTEIN"/>
    <property type="match status" value="1"/>
</dbReference>
<dbReference type="InterPro" id="IPR010730">
    <property type="entry name" value="HET"/>
</dbReference>
<name>A0ABQ0GL59_9PEZI</name>
<evidence type="ECO:0000259" key="1">
    <source>
        <dbReference type="Pfam" id="PF06985"/>
    </source>
</evidence>
<reference evidence="2 3" key="1">
    <citation type="submission" date="2024-09" db="EMBL/GenBank/DDBJ databases">
        <title>Itraconazole resistance in Madurella fahalii resulting from another homologue of gene encoding cytochrome P450 14-alpha sterol demethylase (CYP51).</title>
        <authorList>
            <person name="Yoshioka I."/>
            <person name="Fahal A.H."/>
            <person name="Kaneko S."/>
            <person name="Yaguchi T."/>
        </authorList>
    </citation>
    <scope>NUCLEOTIDE SEQUENCE [LARGE SCALE GENOMIC DNA]</scope>
    <source>
        <strain evidence="2 3">IFM 68171</strain>
    </source>
</reference>
<dbReference type="GeneID" id="98179394"/>
<keyword evidence="3" id="KW-1185">Reference proteome</keyword>
<gene>
    <name evidence="2" type="ORF">MFIFM68171_08651</name>
</gene>
<evidence type="ECO:0000313" key="3">
    <source>
        <dbReference type="Proteomes" id="UP001628179"/>
    </source>
</evidence>
<protein>
    <submittedName>
        <fullName evidence="2">Heterokaryon incompatibility domain-containing protein</fullName>
    </submittedName>
</protein>
<evidence type="ECO:0000313" key="2">
    <source>
        <dbReference type="EMBL" id="GAB1318441.1"/>
    </source>
</evidence>
<dbReference type="RefSeq" id="XP_070920172.1">
    <property type="nucleotide sequence ID" value="XM_071064071.1"/>
</dbReference>